<accession>A0AA89B9K1</accession>
<reference evidence="2" key="1">
    <citation type="submission" date="2022-12" db="EMBL/GenBank/DDBJ databases">
        <title>Draft genome assemblies for two species of Escallonia (Escalloniales).</title>
        <authorList>
            <person name="Chanderbali A."/>
            <person name="Dervinis C."/>
            <person name="Anghel I."/>
            <person name="Soltis D."/>
            <person name="Soltis P."/>
            <person name="Zapata F."/>
        </authorList>
    </citation>
    <scope>NUCLEOTIDE SEQUENCE</scope>
    <source>
        <strain evidence="2">UCBG64.0493</strain>
        <tissue evidence="2">Leaf</tissue>
    </source>
</reference>
<gene>
    <name evidence="2" type="ORF">RJ639_035475</name>
</gene>
<evidence type="ECO:0000313" key="2">
    <source>
        <dbReference type="EMBL" id="KAK3032038.1"/>
    </source>
</evidence>
<sequence length="158" mass="17573">MPLNVRKIQNFATTARKIGHTISECQKRPTYRTPRALRTSGDTLFSPSTSVRASGAHNYQPYLTLEAAQQMIQANLAAAFTSMGLSDRYKAKLVALGNQQDYRVDYGETFASVAKMTTIQLLLALAASESWLLLQMEVKNAFLRGNLPRPFTCPSTWP</sequence>
<evidence type="ECO:0000313" key="3">
    <source>
        <dbReference type="Proteomes" id="UP001188597"/>
    </source>
</evidence>
<dbReference type="EMBL" id="JAVXUP010000283">
    <property type="protein sequence ID" value="KAK3032038.1"/>
    <property type="molecule type" value="Genomic_DNA"/>
</dbReference>
<dbReference type="InterPro" id="IPR013103">
    <property type="entry name" value="RVT_2"/>
</dbReference>
<dbReference type="Pfam" id="PF07727">
    <property type="entry name" value="RVT_2"/>
    <property type="match status" value="1"/>
</dbReference>
<protein>
    <recommendedName>
        <fullName evidence="1">Reverse transcriptase Ty1/copia-type domain-containing protein</fullName>
    </recommendedName>
</protein>
<evidence type="ECO:0000259" key="1">
    <source>
        <dbReference type="Pfam" id="PF07727"/>
    </source>
</evidence>
<name>A0AA89B9K1_9ASTE</name>
<organism evidence="2 3">
    <name type="scientific">Escallonia herrerae</name>
    <dbReference type="NCBI Taxonomy" id="1293975"/>
    <lineage>
        <taxon>Eukaryota</taxon>
        <taxon>Viridiplantae</taxon>
        <taxon>Streptophyta</taxon>
        <taxon>Embryophyta</taxon>
        <taxon>Tracheophyta</taxon>
        <taxon>Spermatophyta</taxon>
        <taxon>Magnoliopsida</taxon>
        <taxon>eudicotyledons</taxon>
        <taxon>Gunneridae</taxon>
        <taxon>Pentapetalae</taxon>
        <taxon>asterids</taxon>
        <taxon>campanulids</taxon>
        <taxon>Escalloniales</taxon>
        <taxon>Escalloniaceae</taxon>
        <taxon>Escallonia</taxon>
    </lineage>
</organism>
<dbReference type="Proteomes" id="UP001188597">
    <property type="component" value="Unassembled WGS sequence"/>
</dbReference>
<comment type="caution">
    <text evidence="2">The sequence shown here is derived from an EMBL/GenBank/DDBJ whole genome shotgun (WGS) entry which is preliminary data.</text>
</comment>
<dbReference type="AlphaFoldDB" id="A0AA89B9K1"/>
<proteinExistence type="predicted"/>
<feature type="domain" description="Reverse transcriptase Ty1/copia-type" evidence="1">
    <location>
        <begin position="87"/>
        <end position="147"/>
    </location>
</feature>
<keyword evidence="3" id="KW-1185">Reference proteome</keyword>